<dbReference type="GO" id="GO:0003796">
    <property type="term" value="F:lysozyme activity"/>
    <property type="evidence" value="ECO:0007669"/>
    <property type="project" value="UniProtKB-EC"/>
</dbReference>
<keyword evidence="6" id="KW-0326">Glycosidase</keyword>
<keyword evidence="4" id="KW-0081">Bacteriolytic enzyme</keyword>
<evidence type="ECO:0000256" key="3">
    <source>
        <dbReference type="ARBA" id="ARBA00022529"/>
    </source>
</evidence>
<protein>
    <recommendedName>
        <fullName evidence="2">lysozyme</fullName>
        <ecNumber evidence="2">3.2.1.17</ecNumber>
    </recommendedName>
</protein>
<evidence type="ECO:0000256" key="4">
    <source>
        <dbReference type="ARBA" id="ARBA00022638"/>
    </source>
</evidence>
<feature type="transmembrane region" description="Helical" evidence="9">
    <location>
        <begin position="12"/>
        <end position="32"/>
    </location>
</feature>
<feature type="disulfide bond" evidence="7">
    <location>
        <begin position="196"/>
        <end position="202"/>
    </location>
</feature>
<comment type="catalytic activity">
    <reaction evidence="1">
        <text>Hydrolysis of (1-&gt;4)-beta-linkages between N-acetylmuramic acid and N-acetyl-D-glucosamine residues in a peptidoglycan and between N-acetyl-D-glucosamine residues in chitodextrins.</text>
        <dbReference type="EC" id="3.2.1.17"/>
    </reaction>
</comment>
<evidence type="ECO:0000256" key="1">
    <source>
        <dbReference type="ARBA" id="ARBA00000632"/>
    </source>
</evidence>
<dbReference type="AlphaFoldDB" id="A0A0L0CFD2"/>
<keyword evidence="3" id="KW-0929">Antimicrobial</keyword>
<dbReference type="OrthoDB" id="6337871at2759"/>
<feature type="compositionally biased region" description="Acidic residues" evidence="8">
    <location>
        <begin position="153"/>
        <end position="165"/>
    </location>
</feature>
<comment type="caution">
    <text evidence="10">The sequence shown here is derived from an EMBL/GenBank/DDBJ whole genome shotgun (WGS) entry which is preliminary data.</text>
</comment>
<dbReference type="PANTHER" id="PTHR11195">
    <property type="entry name" value="DESTABILASE-RELATED"/>
    <property type="match status" value="1"/>
</dbReference>
<evidence type="ECO:0000256" key="2">
    <source>
        <dbReference type="ARBA" id="ARBA00012732"/>
    </source>
</evidence>
<keyword evidence="9" id="KW-1133">Transmembrane helix</keyword>
<evidence type="ECO:0000256" key="8">
    <source>
        <dbReference type="SAM" id="MobiDB-lite"/>
    </source>
</evidence>
<keyword evidence="9" id="KW-0812">Transmembrane</keyword>
<keyword evidence="11" id="KW-1185">Reference proteome</keyword>
<dbReference type="Proteomes" id="UP000037069">
    <property type="component" value="Unassembled WGS sequence"/>
</dbReference>
<keyword evidence="9" id="KW-0472">Membrane</keyword>
<feature type="region of interest" description="Disordered" evidence="8">
    <location>
        <begin position="78"/>
        <end position="137"/>
    </location>
</feature>
<feature type="disulfide bond" evidence="7">
    <location>
        <begin position="180"/>
        <end position="265"/>
    </location>
</feature>
<keyword evidence="5" id="KW-0378">Hydrolase</keyword>
<feature type="disulfide bond" evidence="7">
    <location>
        <begin position="185"/>
        <end position="191"/>
    </location>
</feature>
<keyword evidence="7" id="KW-1015">Disulfide bond</keyword>
<dbReference type="GO" id="GO:0031640">
    <property type="term" value="P:killing of cells of another organism"/>
    <property type="evidence" value="ECO:0007669"/>
    <property type="project" value="UniProtKB-KW"/>
</dbReference>
<evidence type="ECO:0000256" key="6">
    <source>
        <dbReference type="ARBA" id="ARBA00023295"/>
    </source>
</evidence>
<dbReference type="CDD" id="cd16890">
    <property type="entry name" value="lyz_i"/>
    <property type="match status" value="1"/>
</dbReference>
<evidence type="ECO:0000256" key="7">
    <source>
        <dbReference type="PIRSR" id="PIRSR608597-3"/>
    </source>
</evidence>
<dbReference type="InterPro" id="IPR008597">
    <property type="entry name" value="Invert_lysozyme"/>
</dbReference>
<gene>
    <name evidence="10" type="ORF">FF38_10908</name>
</gene>
<name>A0A0L0CFD2_LUCCU</name>
<dbReference type="OMA" id="NISEACV"/>
<dbReference type="Pfam" id="PF05497">
    <property type="entry name" value="Destabilase"/>
    <property type="match status" value="1"/>
</dbReference>
<dbReference type="Gene3D" id="1.10.530.10">
    <property type="match status" value="1"/>
</dbReference>
<evidence type="ECO:0000256" key="5">
    <source>
        <dbReference type="ARBA" id="ARBA00022801"/>
    </source>
</evidence>
<accession>A0A0L0CFD2</accession>
<feature type="region of interest" description="Disordered" evidence="8">
    <location>
        <begin position="152"/>
        <end position="175"/>
    </location>
</feature>
<dbReference type="EMBL" id="JRES01000479">
    <property type="protein sequence ID" value="KNC30946.1"/>
    <property type="molecule type" value="Genomic_DNA"/>
</dbReference>
<sequence>MMPFSKEKNRRIYITALVISFLLIVGSIYLHLRQKTHLGRMSFNLDRDRVKPTSGVETTTWNNDYDSKYVKITDEMLDSHEDDTDVDNDILEASSPEDDDNDQNKFDSENINEDLDDDIDENSSDDEDTMHMKSKEIWSDDYNDKEINKYGEYSEEDNMDDIEENSEPKKTSMPPNSSMCFRCLCMTVDECQPTFCDSGRPCGIFRISKSYWVDGGKPTIAGGSTSNEDQDYLTCINDAMCSSAVIREYYNRHKQDCNKDGVFDCKDQIALHLLGPSGCLTQNLSAIQDERMKHCFIESNLDYQSYSWEDEY</sequence>
<dbReference type="PROSITE" id="PS51909">
    <property type="entry name" value="LYSOZYME_I"/>
    <property type="match status" value="1"/>
</dbReference>
<reference evidence="10 11" key="1">
    <citation type="journal article" date="2015" name="Nat. Commun.">
        <title>Lucilia cuprina genome unlocks parasitic fly biology to underpin future interventions.</title>
        <authorList>
            <person name="Anstead C.A."/>
            <person name="Korhonen P.K."/>
            <person name="Young N.D."/>
            <person name="Hall R.S."/>
            <person name="Jex A.R."/>
            <person name="Murali S.C."/>
            <person name="Hughes D.S."/>
            <person name="Lee S.F."/>
            <person name="Perry T."/>
            <person name="Stroehlein A.J."/>
            <person name="Ansell B.R."/>
            <person name="Breugelmans B."/>
            <person name="Hofmann A."/>
            <person name="Qu J."/>
            <person name="Dugan S."/>
            <person name="Lee S.L."/>
            <person name="Chao H."/>
            <person name="Dinh H."/>
            <person name="Han Y."/>
            <person name="Doddapaneni H.V."/>
            <person name="Worley K.C."/>
            <person name="Muzny D.M."/>
            <person name="Ioannidis P."/>
            <person name="Waterhouse R.M."/>
            <person name="Zdobnov E.M."/>
            <person name="James P.J."/>
            <person name="Bagnall N.H."/>
            <person name="Kotze A.C."/>
            <person name="Gibbs R.A."/>
            <person name="Richards S."/>
            <person name="Batterham P."/>
            <person name="Gasser R.B."/>
        </authorList>
    </citation>
    <scope>NUCLEOTIDE SEQUENCE [LARGE SCALE GENOMIC DNA]</scope>
    <source>
        <strain evidence="10 11">LS</strain>
        <tissue evidence="10">Full body</tissue>
    </source>
</reference>
<evidence type="ECO:0000313" key="11">
    <source>
        <dbReference type="Proteomes" id="UP000037069"/>
    </source>
</evidence>
<proteinExistence type="predicted"/>
<feature type="disulfide bond" evidence="7">
    <location>
        <begin position="235"/>
        <end position="241"/>
    </location>
</feature>
<dbReference type="PANTHER" id="PTHR11195:SF22">
    <property type="entry name" value="LYSOZYME"/>
    <property type="match status" value="1"/>
</dbReference>
<feature type="compositionally biased region" description="Acidic residues" evidence="8">
    <location>
        <begin position="110"/>
        <end position="128"/>
    </location>
</feature>
<dbReference type="GO" id="GO:0042742">
    <property type="term" value="P:defense response to bacterium"/>
    <property type="evidence" value="ECO:0007669"/>
    <property type="project" value="UniProtKB-KW"/>
</dbReference>
<dbReference type="EC" id="3.2.1.17" evidence="2"/>
<evidence type="ECO:0000256" key="9">
    <source>
        <dbReference type="SAM" id="Phobius"/>
    </source>
</evidence>
<organism evidence="10 11">
    <name type="scientific">Lucilia cuprina</name>
    <name type="common">Green bottle fly</name>
    <name type="synonym">Australian sheep blowfly</name>
    <dbReference type="NCBI Taxonomy" id="7375"/>
    <lineage>
        <taxon>Eukaryota</taxon>
        <taxon>Metazoa</taxon>
        <taxon>Ecdysozoa</taxon>
        <taxon>Arthropoda</taxon>
        <taxon>Hexapoda</taxon>
        <taxon>Insecta</taxon>
        <taxon>Pterygota</taxon>
        <taxon>Neoptera</taxon>
        <taxon>Endopterygota</taxon>
        <taxon>Diptera</taxon>
        <taxon>Brachycera</taxon>
        <taxon>Muscomorpha</taxon>
        <taxon>Oestroidea</taxon>
        <taxon>Calliphoridae</taxon>
        <taxon>Luciliinae</taxon>
        <taxon>Lucilia</taxon>
    </lineage>
</organism>
<feature type="compositionally biased region" description="Acidic residues" evidence="8">
    <location>
        <begin position="80"/>
        <end position="101"/>
    </location>
</feature>
<evidence type="ECO:0000313" key="10">
    <source>
        <dbReference type="EMBL" id="KNC30946.1"/>
    </source>
</evidence>